<evidence type="ECO:0000313" key="2">
    <source>
        <dbReference type="Proteomes" id="UP000543419"/>
    </source>
</evidence>
<dbReference type="AlphaFoldDB" id="A0A7Y0EXB1"/>
<comment type="caution">
    <text evidence="1">The sequence shown here is derived from an EMBL/GenBank/DDBJ whole genome shotgun (WGS) entry which is preliminary data.</text>
</comment>
<gene>
    <name evidence="1" type="ORF">G1C97_1076</name>
</gene>
<proteinExistence type="predicted"/>
<dbReference type="Proteomes" id="UP000543419">
    <property type="component" value="Unassembled WGS sequence"/>
</dbReference>
<sequence>MMVGVIIRYNRKTGDRCVKVYDGPNGYLDAGNDPAYLRDSAKVGTDWEVALIGSDSLDSVMHTHSRYFSGRDRTKELAAQFE</sequence>
<dbReference type="RefSeq" id="WP_169240871.1">
    <property type="nucleotide sequence ID" value="NZ_JAAIIG010000003.1"/>
</dbReference>
<evidence type="ECO:0000313" key="1">
    <source>
        <dbReference type="EMBL" id="NMM98127.1"/>
    </source>
</evidence>
<name>A0A7Y0EXB1_9BIFI</name>
<dbReference type="EMBL" id="JAAIIG010000003">
    <property type="protein sequence ID" value="NMM98127.1"/>
    <property type="molecule type" value="Genomic_DNA"/>
</dbReference>
<keyword evidence="2" id="KW-1185">Reference proteome</keyword>
<organism evidence="1 2">
    <name type="scientific">Bifidobacterium olomucense</name>
    <dbReference type="NCBI Taxonomy" id="2675324"/>
    <lineage>
        <taxon>Bacteria</taxon>
        <taxon>Bacillati</taxon>
        <taxon>Actinomycetota</taxon>
        <taxon>Actinomycetes</taxon>
        <taxon>Bifidobacteriales</taxon>
        <taxon>Bifidobacteriaceae</taxon>
        <taxon>Bifidobacterium</taxon>
    </lineage>
</organism>
<protein>
    <submittedName>
        <fullName evidence="1">Uncharacterized protein</fullName>
    </submittedName>
</protein>
<accession>A0A7Y0EXB1</accession>
<reference evidence="1 2" key="1">
    <citation type="submission" date="2020-02" db="EMBL/GenBank/DDBJ databases">
        <title>Characterization of phylogenetic diversity of novel bifidobacterial species isolated in Czech ZOOs.</title>
        <authorList>
            <person name="Lugli G.A."/>
            <person name="Vera N.B."/>
            <person name="Ventura M."/>
        </authorList>
    </citation>
    <scope>NUCLEOTIDE SEQUENCE [LARGE SCALE GENOMIC DNA]</scope>
    <source>
        <strain evidence="1 2">DSM 109959</strain>
    </source>
</reference>